<evidence type="ECO:0000313" key="8">
    <source>
        <dbReference type="Proteomes" id="UP000029858"/>
    </source>
</evidence>
<dbReference type="EMBL" id="JRKQ01000057">
    <property type="protein sequence ID" value="KGJ21940.1"/>
    <property type="molecule type" value="Genomic_DNA"/>
</dbReference>
<reference evidence="7 8" key="1">
    <citation type="submission" date="2014-09" db="EMBL/GenBank/DDBJ databases">
        <authorList>
            <person name="McGinnis J.M."/>
            <person name="Wolfgang W.J."/>
        </authorList>
    </citation>
    <scope>NUCLEOTIDE SEQUENCE [LARGE SCALE GENOMIC DNA]</scope>
    <source>
        <strain evidence="7 8">5503</strain>
    </source>
</reference>
<evidence type="ECO:0000256" key="3">
    <source>
        <dbReference type="ARBA" id="ARBA00022692"/>
    </source>
</evidence>
<gene>
    <name evidence="7" type="ORF">IX56_11090</name>
</gene>
<feature type="transmembrane region" description="Helical" evidence="6">
    <location>
        <begin position="157"/>
        <end position="184"/>
    </location>
</feature>
<evidence type="ECO:0000256" key="1">
    <source>
        <dbReference type="ARBA" id="ARBA00004651"/>
    </source>
</evidence>
<keyword evidence="3 6" id="KW-0812">Transmembrane</keyword>
<feature type="transmembrane region" description="Helical" evidence="6">
    <location>
        <begin position="128"/>
        <end position="145"/>
    </location>
</feature>
<reference evidence="7 8" key="2">
    <citation type="submission" date="2014-10" db="EMBL/GenBank/DDBJ databases">
        <title>Paracoccus sanguinis sp. nov., isolated from clinical specimens of New York State patients.</title>
        <authorList>
            <person name="Mingle L.A."/>
            <person name="Cole J.A."/>
            <person name="Lapierre P."/>
            <person name="Musser K.A."/>
        </authorList>
    </citation>
    <scope>NUCLEOTIDE SEQUENCE [LARGE SCALE GENOMIC DNA]</scope>
    <source>
        <strain evidence="7 8">5503</strain>
    </source>
</reference>
<accession>A0A099GGJ4</accession>
<dbReference type="RefSeq" id="WP_036704400.1">
    <property type="nucleotide sequence ID" value="NZ_JRKQ01000057.1"/>
</dbReference>
<protein>
    <submittedName>
        <fullName evidence="7">Membrane protein</fullName>
    </submittedName>
</protein>
<dbReference type="AlphaFoldDB" id="A0A099G4Y1"/>
<feature type="transmembrane region" description="Helical" evidence="6">
    <location>
        <begin position="99"/>
        <end position="116"/>
    </location>
</feature>
<dbReference type="GO" id="GO:0005886">
    <property type="term" value="C:plasma membrane"/>
    <property type="evidence" value="ECO:0007669"/>
    <property type="project" value="UniProtKB-SubCell"/>
</dbReference>
<evidence type="ECO:0000256" key="2">
    <source>
        <dbReference type="ARBA" id="ARBA00022475"/>
    </source>
</evidence>
<feature type="transmembrane region" description="Helical" evidence="6">
    <location>
        <begin position="48"/>
        <end position="68"/>
    </location>
</feature>
<keyword evidence="4 6" id="KW-1133">Transmembrane helix</keyword>
<evidence type="ECO:0000256" key="6">
    <source>
        <dbReference type="SAM" id="Phobius"/>
    </source>
</evidence>
<comment type="subcellular location">
    <subcellularLocation>
        <location evidence="1">Cell membrane</location>
        <topology evidence="1">Multi-pass membrane protein</topology>
    </subcellularLocation>
</comment>
<accession>A0A099G4Y1</accession>
<dbReference type="InterPro" id="IPR019108">
    <property type="entry name" value="Caa3_assmbl_CtaG-rel"/>
</dbReference>
<comment type="caution">
    <text evidence="7">The sequence shown here is derived from an EMBL/GenBank/DDBJ whole genome shotgun (WGS) entry which is preliminary data.</text>
</comment>
<keyword evidence="2" id="KW-1003">Cell membrane</keyword>
<dbReference type="Pfam" id="PF09678">
    <property type="entry name" value="Caa3_CtaG"/>
    <property type="match status" value="2"/>
</dbReference>
<evidence type="ECO:0000313" key="7">
    <source>
        <dbReference type="EMBL" id="KGJ21940.1"/>
    </source>
</evidence>
<name>A0A099G4Y1_9RHOB</name>
<sequence length="238" mass="24994">MLSLDLSGIYCGAPPLPAEIWLRWNLDPVLLAALAGAAVALRRSAVGLAAVGVLVLAFVSPLCALSAALFSARVVHHILLVAVAAPLLALALPARRPLPTVPLFVLATLVLWGWHVPAAYDAAMANHAVYWVMQATLLGSAWLFWRAVLAPAQAVGSALLSILGAYMQMGFLGALLTFAPRGLYAIHATAPLDWGFTALSDQQLGGLIMWVPAGLPYAALGLLVARRGWRAMTVAHSA</sequence>
<feature type="transmembrane region" description="Helical" evidence="6">
    <location>
        <begin position="204"/>
        <end position="225"/>
    </location>
</feature>
<evidence type="ECO:0000256" key="4">
    <source>
        <dbReference type="ARBA" id="ARBA00022989"/>
    </source>
</evidence>
<keyword evidence="5 6" id="KW-0472">Membrane</keyword>
<dbReference type="Proteomes" id="UP000029858">
    <property type="component" value="Unassembled WGS sequence"/>
</dbReference>
<feature type="transmembrane region" description="Helical" evidence="6">
    <location>
        <begin position="74"/>
        <end position="92"/>
    </location>
</feature>
<proteinExistence type="predicted"/>
<feature type="transmembrane region" description="Helical" evidence="6">
    <location>
        <begin position="20"/>
        <end position="41"/>
    </location>
</feature>
<organism evidence="7 8">
    <name type="scientific">Paracoccus sanguinis</name>
    <dbReference type="NCBI Taxonomy" id="1545044"/>
    <lineage>
        <taxon>Bacteria</taxon>
        <taxon>Pseudomonadati</taxon>
        <taxon>Pseudomonadota</taxon>
        <taxon>Alphaproteobacteria</taxon>
        <taxon>Rhodobacterales</taxon>
        <taxon>Paracoccaceae</taxon>
        <taxon>Paracoccus</taxon>
    </lineage>
</organism>
<evidence type="ECO:0000256" key="5">
    <source>
        <dbReference type="ARBA" id="ARBA00023136"/>
    </source>
</evidence>